<name>A0A6G0WES1_9STRA</name>
<accession>A0A6G0WES1</accession>
<feature type="transmembrane region" description="Helical" evidence="7">
    <location>
        <begin position="106"/>
        <end position="124"/>
    </location>
</feature>
<comment type="caution">
    <text evidence="8">The sequence shown here is derived from an EMBL/GenBank/DDBJ whole genome shotgun (WGS) entry which is preliminary data.</text>
</comment>
<feature type="transmembrane region" description="Helical" evidence="7">
    <location>
        <begin position="375"/>
        <end position="399"/>
    </location>
</feature>
<proteinExistence type="inferred from homology"/>
<keyword evidence="5 7" id="KW-1133">Transmembrane helix</keyword>
<dbReference type="PANTHER" id="PTHR10332:SF10">
    <property type="entry name" value="EQUILIBRATIVE NUCLEOSIDE TRANSPORTER 4"/>
    <property type="match status" value="1"/>
</dbReference>
<keyword evidence="6 7" id="KW-0472">Membrane</keyword>
<dbReference type="SUPFAM" id="SSF103473">
    <property type="entry name" value="MFS general substrate transporter"/>
    <property type="match status" value="1"/>
</dbReference>
<dbReference type="AlphaFoldDB" id="A0A6G0WES1"/>
<dbReference type="GO" id="GO:0005886">
    <property type="term" value="C:plasma membrane"/>
    <property type="evidence" value="ECO:0007669"/>
    <property type="project" value="TreeGrafter"/>
</dbReference>
<evidence type="ECO:0000313" key="9">
    <source>
        <dbReference type="Proteomes" id="UP000481153"/>
    </source>
</evidence>
<comment type="similarity">
    <text evidence="2">Belongs to the SLC29A/ENT transporter (TC 2.A.57) family.</text>
</comment>
<evidence type="ECO:0000256" key="3">
    <source>
        <dbReference type="ARBA" id="ARBA00022448"/>
    </source>
</evidence>
<dbReference type="PRINTS" id="PR01130">
    <property type="entry name" value="DERENTRNSPRT"/>
</dbReference>
<feature type="transmembrane region" description="Helical" evidence="7">
    <location>
        <begin position="171"/>
        <end position="193"/>
    </location>
</feature>
<evidence type="ECO:0000256" key="5">
    <source>
        <dbReference type="ARBA" id="ARBA00022989"/>
    </source>
</evidence>
<keyword evidence="3" id="KW-0813">Transport</keyword>
<feature type="transmembrane region" description="Helical" evidence="7">
    <location>
        <begin position="74"/>
        <end position="94"/>
    </location>
</feature>
<reference evidence="8 9" key="1">
    <citation type="submission" date="2019-07" db="EMBL/GenBank/DDBJ databases">
        <title>Genomics analysis of Aphanomyces spp. identifies a new class of oomycete effector associated with host adaptation.</title>
        <authorList>
            <person name="Gaulin E."/>
        </authorList>
    </citation>
    <scope>NUCLEOTIDE SEQUENCE [LARGE SCALE GENOMIC DNA]</scope>
    <source>
        <strain evidence="8 9">ATCC 201684</strain>
    </source>
</reference>
<keyword evidence="4 7" id="KW-0812">Transmembrane</keyword>
<evidence type="ECO:0000256" key="7">
    <source>
        <dbReference type="SAM" id="Phobius"/>
    </source>
</evidence>
<evidence type="ECO:0000256" key="4">
    <source>
        <dbReference type="ARBA" id="ARBA00022692"/>
    </source>
</evidence>
<dbReference type="PANTHER" id="PTHR10332">
    <property type="entry name" value="EQUILIBRATIVE NUCLEOSIDE TRANSPORTER"/>
    <property type="match status" value="1"/>
</dbReference>
<dbReference type="Proteomes" id="UP000481153">
    <property type="component" value="Unassembled WGS sequence"/>
</dbReference>
<dbReference type="InterPro" id="IPR036259">
    <property type="entry name" value="MFS_trans_sf"/>
</dbReference>
<dbReference type="GO" id="GO:0005337">
    <property type="term" value="F:nucleoside transmembrane transporter activity"/>
    <property type="evidence" value="ECO:0007669"/>
    <property type="project" value="InterPro"/>
</dbReference>
<feature type="transmembrane region" description="Helical" evidence="7">
    <location>
        <begin position="130"/>
        <end position="159"/>
    </location>
</feature>
<feature type="transmembrane region" description="Helical" evidence="7">
    <location>
        <begin position="411"/>
        <end position="434"/>
    </location>
</feature>
<dbReference type="Pfam" id="PF01733">
    <property type="entry name" value="Nucleoside_tran"/>
    <property type="match status" value="1"/>
</dbReference>
<dbReference type="InterPro" id="IPR002259">
    <property type="entry name" value="Eqnu_transpt"/>
</dbReference>
<comment type="subcellular location">
    <subcellularLocation>
        <location evidence="1">Membrane</location>
        <topology evidence="1">Multi-pass membrane protein</topology>
    </subcellularLocation>
</comment>
<dbReference type="EMBL" id="VJMJ01000255">
    <property type="protein sequence ID" value="KAF0724912.1"/>
    <property type="molecule type" value="Genomic_DNA"/>
</dbReference>
<feature type="transmembrane region" description="Helical" evidence="7">
    <location>
        <begin position="335"/>
        <end position="355"/>
    </location>
</feature>
<gene>
    <name evidence="8" type="ORF">Ae201684_016518</name>
</gene>
<feature type="transmembrane region" description="Helical" evidence="7">
    <location>
        <begin position="301"/>
        <end position="323"/>
    </location>
</feature>
<feature type="transmembrane region" description="Helical" evidence="7">
    <location>
        <begin position="266"/>
        <end position="289"/>
    </location>
</feature>
<evidence type="ECO:0000256" key="6">
    <source>
        <dbReference type="ARBA" id="ARBA00023136"/>
    </source>
</evidence>
<dbReference type="VEuPathDB" id="FungiDB:AeMF1_016244"/>
<feature type="transmembrane region" description="Helical" evidence="7">
    <location>
        <begin position="205"/>
        <end position="228"/>
    </location>
</feature>
<organism evidence="8 9">
    <name type="scientific">Aphanomyces euteiches</name>
    <dbReference type="NCBI Taxonomy" id="100861"/>
    <lineage>
        <taxon>Eukaryota</taxon>
        <taxon>Sar</taxon>
        <taxon>Stramenopiles</taxon>
        <taxon>Oomycota</taxon>
        <taxon>Saprolegniomycetes</taxon>
        <taxon>Saprolegniales</taxon>
        <taxon>Verrucalvaceae</taxon>
        <taxon>Aphanomyces</taxon>
    </lineage>
</organism>
<evidence type="ECO:0000256" key="1">
    <source>
        <dbReference type="ARBA" id="ARBA00004141"/>
    </source>
</evidence>
<feature type="transmembrane region" description="Helical" evidence="7">
    <location>
        <begin position="36"/>
        <end position="54"/>
    </location>
</feature>
<evidence type="ECO:0008006" key="10">
    <source>
        <dbReference type="Google" id="ProtNLM"/>
    </source>
</evidence>
<evidence type="ECO:0000313" key="8">
    <source>
        <dbReference type="EMBL" id="KAF0724912.1"/>
    </source>
</evidence>
<protein>
    <recommendedName>
        <fullName evidence="10">Major facilitator superfamily (MFS) profile domain-containing protein</fullName>
    </recommendedName>
</protein>
<sequence>MAQTSHKYESICVQEHVLDPNGIPNHVLEDIKRHKAFVTTAMLILEASAMWAYFSCLSAQDYYKKAFPSVNFDFLTTPLLTWPLVIGHVLQSGLNLRLSYKIRISLGYFLFAFAAVGIIAQDFLHLSEHFAAAMVLSCFALVGIAHSIVEPAFYLIAALFPDEGPTNALQIGNVTAGVINVALSTIIRILVGGFDLNESASSVKISFYLFMGLLLVVCVVALVIFHYLEALPCVQYLLDRADDDHAKYGDPTLPELWAKYIRVSKLIVLPMVAQFMLFFCSLTLFPGIGCSSSMHVLAPTSIGAAWFCSPGIVGSFNVGDFIGRIVCTKNVYNMFSLRSCFIISMLRWLWLPMLLMSMQASPLYAFTDASSAYGLVWALFLNVALGFTGGMFSTITMGLAPRIVRQEDREVAGSLMVFSLFLGLAFGSTFGYVIGSRHWIYVGL</sequence>
<evidence type="ECO:0000256" key="2">
    <source>
        <dbReference type="ARBA" id="ARBA00007965"/>
    </source>
</evidence>
<keyword evidence="9" id="KW-1185">Reference proteome</keyword>